<keyword evidence="1" id="KW-0472">Membrane</keyword>
<comment type="caution">
    <text evidence="2">The sequence shown here is derived from an EMBL/GenBank/DDBJ whole genome shotgun (WGS) entry which is preliminary data.</text>
</comment>
<proteinExistence type="predicted"/>
<sequence length="60" mass="6753">MKWGEIAKFWLSGLIPILIIVGIAILPILGRLLYLPVSLDNPNLYSIRSLIVLTFEEMGK</sequence>
<evidence type="ECO:0000256" key="1">
    <source>
        <dbReference type="SAM" id="Phobius"/>
    </source>
</evidence>
<dbReference type="EMBL" id="RXIL01000124">
    <property type="protein sequence ID" value="RZN67873.1"/>
    <property type="molecule type" value="Genomic_DNA"/>
</dbReference>
<name>A0A520KVC3_9EURY</name>
<organism evidence="2 3">
    <name type="scientific">Candidatus Methanolliviera hydrocarbonicum</name>
    <dbReference type="NCBI Taxonomy" id="2491085"/>
    <lineage>
        <taxon>Archaea</taxon>
        <taxon>Methanobacteriati</taxon>
        <taxon>Methanobacteriota</taxon>
        <taxon>Candidatus Methanoliparia</taxon>
        <taxon>Candidatus Methanoliparales</taxon>
        <taxon>Candidatus Methanollivieraceae</taxon>
        <taxon>Candidatus Methanolliviera</taxon>
    </lineage>
</organism>
<gene>
    <name evidence="2" type="ORF">EF807_06875</name>
</gene>
<dbReference type="Proteomes" id="UP000320766">
    <property type="component" value="Unassembled WGS sequence"/>
</dbReference>
<keyword evidence="1" id="KW-0812">Transmembrane</keyword>
<protein>
    <submittedName>
        <fullName evidence="2">Uncharacterized protein</fullName>
    </submittedName>
</protein>
<evidence type="ECO:0000313" key="2">
    <source>
        <dbReference type="EMBL" id="RZN67873.1"/>
    </source>
</evidence>
<evidence type="ECO:0000313" key="3">
    <source>
        <dbReference type="Proteomes" id="UP000320766"/>
    </source>
</evidence>
<dbReference type="AlphaFoldDB" id="A0A520KVC3"/>
<accession>A0A520KVC3</accession>
<feature type="transmembrane region" description="Helical" evidence="1">
    <location>
        <begin position="9"/>
        <end position="34"/>
    </location>
</feature>
<keyword evidence="1" id="KW-1133">Transmembrane helix</keyword>
<reference evidence="2 3" key="1">
    <citation type="journal article" date="2019" name="Nat. Microbiol.">
        <title>Wide diversity of methane and short-chain alkane metabolisms in uncultured archaea.</title>
        <authorList>
            <person name="Borrel G."/>
            <person name="Adam P.S."/>
            <person name="McKay L.J."/>
            <person name="Chen L.X."/>
            <person name="Sierra-Garcia I.N."/>
            <person name="Sieber C.M."/>
            <person name="Letourneur Q."/>
            <person name="Ghozlane A."/>
            <person name="Andersen G.L."/>
            <person name="Li W.J."/>
            <person name="Hallam S.J."/>
            <person name="Muyzer G."/>
            <person name="de Oliveira V.M."/>
            <person name="Inskeep W.P."/>
            <person name="Banfield J.F."/>
            <person name="Gribaldo S."/>
        </authorList>
    </citation>
    <scope>NUCLEOTIDE SEQUENCE [LARGE SCALE GENOMIC DNA]</scope>
    <source>
        <strain evidence="2">NM1b</strain>
    </source>
</reference>